<comment type="caution">
    <text evidence="1">The sequence shown here is derived from an EMBL/GenBank/DDBJ whole genome shotgun (WGS) entry which is preliminary data.</text>
</comment>
<reference evidence="1" key="1">
    <citation type="journal article" date="2021" name="G3 (Bethesda)">
        <title>Genomic diversity, chromosomal rearrangements, and interspecies hybridization in the ogataea polymorpha species complex.</title>
        <authorList>
            <person name="Hanson S.J."/>
            <person name="Cinneide E.O."/>
            <person name="Salzberg L.I."/>
            <person name="Wolfe K.H."/>
            <person name="McGowan J."/>
            <person name="Fitzpatrick D.A."/>
            <person name="Matlin K."/>
        </authorList>
    </citation>
    <scope>NUCLEOTIDE SEQUENCE</scope>
    <source>
        <strain evidence="1">83-405-1</strain>
    </source>
</reference>
<dbReference type="AlphaFoldDB" id="A0AAN6I2R7"/>
<dbReference type="Proteomes" id="UP000738402">
    <property type="component" value="Unassembled WGS sequence"/>
</dbReference>
<protein>
    <submittedName>
        <fullName evidence="1">Uncharacterized protein</fullName>
    </submittedName>
</protein>
<organism evidence="1 2">
    <name type="scientific">Ogataea haglerorum</name>
    <dbReference type="NCBI Taxonomy" id="1937702"/>
    <lineage>
        <taxon>Eukaryota</taxon>
        <taxon>Fungi</taxon>
        <taxon>Dikarya</taxon>
        <taxon>Ascomycota</taxon>
        <taxon>Saccharomycotina</taxon>
        <taxon>Pichiomycetes</taxon>
        <taxon>Pichiales</taxon>
        <taxon>Pichiaceae</taxon>
        <taxon>Ogataea</taxon>
    </lineage>
</organism>
<accession>A0AAN6I2R7</accession>
<name>A0AAN6I2R7_9ASCO</name>
<evidence type="ECO:0000313" key="1">
    <source>
        <dbReference type="EMBL" id="KAG7730429.1"/>
    </source>
</evidence>
<dbReference type="Gene3D" id="3.40.50.1240">
    <property type="entry name" value="Phosphoglycerate mutase-like"/>
    <property type="match status" value="1"/>
</dbReference>
<gene>
    <name evidence="1" type="ORF">KL933_000224</name>
</gene>
<dbReference type="InterPro" id="IPR029033">
    <property type="entry name" value="His_PPase_superfam"/>
</dbReference>
<dbReference type="EMBL" id="JAHLUH010000001">
    <property type="protein sequence ID" value="KAG7730429.1"/>
    <property type="molecule type" value="Genomic_DNA"/>
</dbReference>
<dbReference type="InterPro" id="IPR051710">
    <property type="entry name" value="Phosphatase_SH3-domain"/>
</dbReference>
<proteinExistence type="predicted"/>
<dbReference type="PANTHER" id="PTHR16469:SF27">
    <property type="entry name" value="UBIQUITIN-ASSOCIATED AND SH3 DOMAIN-CONTAINING BA-RELATED"/>
    <property type="match status" value="1"/>
</dbReference>
<dbReference type="PANTHER" id="PTHR16469">
    <property type="entry name" value="UBIQUITIN-ASSOCIATED AND SH3 DOMAIN-CONTAINING BA-RELATED"/>
    <property type="match status" value="1"/>
</dbReference>
<sequence length="561" mass="63432">MHIILLRHASRADKDDSDWFSPKSDLRIYKPDHWLAAYDPPLNPFLALKEVELAYKKISSHIPSASRVFMHCSPYNRCVQTARLLSKHFVHTDSGIQSQANPAIQRTLKLRIDLGLSEWLNENFRLDYLPPNDGGASMISNVNLYFENAVNSLSPSDDGNSELKVLKDPDWLHNKFGKCGDYGELPSEFQLRCANYLGDLVQFYETHVPEELKEESVILIITHGALVSTFLQLILGRRNYSEIPVCTPIYLKNGQPECYLFKDYDFNLKSFVPVTKDQEIYYLLNTEFKLTDLNSKATIQDQSPIFIKDISRSESHSSQTIHRPRSRTINAVGPGTDSNNKKVAQLRQVRSSRQLHLMGNATKGKILDLNKLQGFLGVTSDSDDESDVQICSQDSSCSEIDVSSSVLHLREAIIEKSSNTSHDIAGDRNSVLKIKNSGFPISLQAGFENLHGKRERWTEASCKENRSSSNYTTILESKEDSITEEMSENDDFSSEILPFVRPNNKKSKEDNPVLKNPDTYRIAEKSKGSLKRILYGSPTKQTQLGEDNLTWLGSNMKNQVA</sequence>
<evidence type="ECO:0000313" key="2">
    <source>
        <dbReference type="Proteomes" id="UP000738402"/>
    </source>
</evidence>
<dbReference type="SUPFAM" id="SSF53254">
    <property type="entry name" value="Phosphoglycerate mutase-like"/>
    <property type="match status" value="1"/>
</dbReference>